<dbReference type="PROSITE" id="PS50089">
    <property type="entry name" value="ZF_RING_2"/>
    <property type="match status" value="1"/>
</dbReference>
<feature type="compositionally biased region" description="Low complexity" evidence="12">
    <location>
        <begin position="1"/>
        <end position="22"/>
    </location>
</feature>
<evidence type="ECO:0000313" key="15">
    <source>
        <dbReference type="EMBL" id="KAJ0393159.1"/>
    </source>
</evidence>
<dbReference type="SUPFAM" id="SSF57850">
    <property type="entry name" value="RING/U-box"/>
    <property type="match status" value="1"/>
</dbReference>
<protein>
    <recommendedName>
        <fullName evidence="8">Small ribosomal subunit protein eS1</fullName>
    </recommendedName>
</protein>
<dbReference type="InterPro" id="IPR027500">
    <property type="entry name" value="Ribosomal_eS1_euk"/>
</dbReference>
<dbReference type="InterPro" id="IPR017455">
    <property type="entry name" value="Znf_FYVE-rel"/>
</dbReference>
<feature type="region of interest" description="Disordered" evidence="12">
    <location>
        <begin position="1"/>
        <end position="23"/>
    </location>
</feature>
<feature type="compositionally biased region" description="Basic residues" evidence="12">
    <location>
        <begin position="319"/>
        <end position="336"/>
    </location>
</feature>
<dbReference type="Pfam" id="PF01363">
    <property type="entry name" value="FYVE"/>
    <property type="match status" value="1"/>
</dbReference>
<dbReference type="SUPFAM" id="SSF57903">
    <property type="entry name" value="FYVE/PHD zinc finger"/>
    <property type="match status" value="1"/>
</dbReference>
<proteinExistence type="inferred from homology"/>
<dbReference type="InterPro" id="IPR000306">
    <property type="entry name" value="Znf_FYVE"/>
</dbReference>
<keyword evidence="7 8" id="KW-0687">Ribonucleoprotein</keyword>
<dbReference type="GO" id="GO:0022627">
    <property type="term" value="C:cytosolic small ribosomal subunit"/>
    <property type="evidence" value="ECO:0007669"/>
    <property type="project" value="UniProtKB-UniRule"/>
</dbReference>
<dbReference type="InterPro" id="IPR011011">
    <property type="entry name" value="Znf_FYVE_PHD"/>
</dbReference>
<dbReference type="SMART" id="SM01397">
    <property type="entry name" value="Ribosomal_S3Ae"/>
    <property type="match status" value="1"/>
</dbReference>
<feature type="compositionally biased region" description="Basic and acidic residues" evidence="12">
    <location>
        <begin position="555"/>
        <end position="566"/>
    </location>
</feature>
<dbReference type="Proteomes" id="UP001209570">
    <property type="component" value="Unassembled WGS sequence"/>
</dbReference>
<comment type="subunit">
    <text evidence="8">Component of the small ribosomal subunit. Mature ribosomes consist of a small (40S) and a large (60S) subunit. The 40S subunit contains about 33 different proteins and 1 molecule of RNA (18S). The 60S subunit contains about 49 different proteins and 3 molecules of RNA (25S, 5.8S and 5S).</text>
</comment>
<keyword evidence="16" id="KW-1185">Reference proteome</keyword>
<comment type="caution">
    <text evidence="15">The sequence shown here is derived from an EMBL/GenBank/DDBJ whole genome shotgun (WGS) entry which is preliminary data.</text>
</comment>
<dbReference type="InterPro" id="IPR001593">
    <property type="entry name" value="Ribosomal_eS1"/>
</dbReference>
<dbReference type="SMART" id="SM00184">
    <property type="entry name" value="RING"/>
    <property type="match status" value="1"/>
</dbReference>
<dbReference type="PROSITE" id="PS50178">
    <property type="entry name" value="ZF_FYVE"/>
    <property type="match status" value="1"/>
</dbReference>
<dbReference type="GO" id="GO:0003735">
    <property type="term" value="F:structural constituent of ribosome"/>
    <property type="evidence" value="ECO:0007669"/>
    <property type="project" value="UniProtKB-UniRule"/>
</dbReference>
<dbReference type="InterPro" id="IPR018281">
    <property type="entry name" value="Ribosomal_eS1_CS"/>
</dbReference>
<feature type="domain" description="FYVE-type" evidence="14">
    <location>
        <begin position="32"/>
        <end position="96"/>
    </location>
</feature>
<evidence type="ECO:0000256" key="7">
    <source>
        <dbReference type="ARBA" id="ARBA00023274"/>
    </source>
</evidence>
<evidence type="ECO:0000256" key="9">
    <source>
        <dbReference type="PROSITE-ProRule" id="PRU00175"/>
    </source>
</evidence>
<dbReference type="AlphaFoldDB" id="A0AAD5LV30"/>
<evidence type="ECO:0000256" key="10">
    <source>
        <dbReference type="RuleBase" id="RU000668"/>
    </source>
</evidence>
<reference evidence="15" key="1">
    <citation type="submission" date="2021-12" db="EMBL/GenBank/DDBJ databases">
        <title>Prjna785345.</title>
        <authorList>
            <person name="Rujirawat T."/>
            <person name="Krajaejun T."/>
        </authorList>
    </citation>
    <scope>NUCLEOTIDE SEQUENCE</scope>
    <source>
        <strain evidence="15">Pi057C3</strain>
    </source>
</reference>
<feature type="coiled-coil region" evidence="11">
    <location>
        <begin position="98"/>
        <end position="148"/>
    </location>
</feature>
<dbReference type="CDD" id="cd16448">
    <property type="entry name" value="RING-H2"/>
    <property type="match status" value="1"/>
</dbReference>
<keyword evidence="3" id="KW-0479">Metal-binding</keyword>
<dbReference type="Pfam" id="PF01015">
    <property type="entry name" value="Ribosomal_S3Ae"/>
    <property type="match status" value="1"/>
</dbReference>
<keyword evidence="2 8" id="KW-0963">Cytoplasm</keyword>
<dbReference type="Gene3D" id="3.30.40.10">
    <property type="entry name" value="Zinc/RING finger domain, C3HC4 (zinc finger)"/>
    <property type="match status" value="2"/>
</dbReference>
<dbReference type="EMBL" id="JAKCXM010000523">
    <property type="protein sequence ID" value="KAJ0393159.1"/>
    <property type="molecule type" value="Genomic_DNA"/>
</dbReference>
<evidence type="ECO:0000256" key="12">
    <source>
        <dbReference type="SAM" id="MobiDB-lite"/>
    </source>
</evidence>
<comment type="similarity">
    <text evidence="8 10">Belongs to the eukaryotic ribosomal protein eS1 family.</text>
</comment>
<feature type="domain" description="RING-type" evidence="13">
    <location>
        <begin position="241"/>
        <end position="286"/>
    </location>
</feature>
<organism evidence="15 16">
    <name type="scientific">Pythium insidiosum</name>
    <name type="common">Pythiosis disease agent</name>
    <dbReference type="NCBI Taxonomy" id="114742"/>
    <lineage>
        <taxon>Eukaryota</taxon>
        <taxon>Sar</taxon>
        <taxon>Stramenopiles</taxon>
        <taxon>Oomycota</taxon>
        <taxon>Peronosporomycetes</taxon>
        <taxon>Pythiales</taxon>
        <taxon>Pythiaceae</taxon>
        <taxon>Pythium</taxon>
    </lineage>
</organism>
<evidence type="ECO:0000259" key="14">
    <source>
        <dbReference type="PROSITE" id="PS50178"/>
    </source>
</evidence>
<evidence type="ECO:0000256" key="1">
    <source>
        <dbReference type="ARBA" id="ARBA00004496"/>
    </source>
</evidence>
<keyword evidence="4 9" id="KW-0863">Zinc-finger</keyword>
<dbReference type="PANTHER" id="PTHR11830">
    <property type="entry name" value="40S RIBOSOMAL PROTEIN S3A"/>
    <property type="match status" value="1"/>
</dbReference>
<dbReference type="Pfam" id="PF13639">
    <property type="entry name" value="zf-RING_2"/>
    <property type="match status" value="1"/>
</dbReference>
<keyword evidence="6 8" id="KW-0689">Ribosomal protein</keyword>
<feature type="compositionally biased region" description="Gly residues" evidence="12">
    <location>
        <begin position="299"/>
        <end position="313"/>
    </location>
</feature>
<evidence type="ECO:0000256" key="6">
    <source>
        <dbReference type="ARBA" id="ARBA00022980"/>
    </source>
</evidence>
<evidence type="ECO:0000259" key="13">
    <source>
        <dbReference type="PROSITE" id="PS50089"/>
    </source>
</evidence>
<evidence type="ECO:0000256" key="5">
    <source>
        <dbReference type="ARBA" id="ARBA00022833"/>
    </source>
</evidence>
<dbReference type="InterPro" id="IPR013083">
    <property type="entry name" value="Znf_RING/FYVE/PHD"/>
</dbReference>
<dbReference type="InterPro" id="IPR001841">
    <property type="entry name" value="Znf_RING"/>
</dbReference>
<evidence type="ECO:0000256" key="8">
    <source>
        <dbReference type="HAMAP-Rule" id="MF_03122"/>
    </source>
</evidence>
<keyword evidence="11" id="KW-0175">Coiled coil</keyword>
<dbReference type="GO" id="GO:0006412">
    <property type="term" value="P:translation"/>
    <property type="evidence" value="ECO:0007669"/>
    <property type="project" value="UniProtKB-UniRule"/>
</dbReference>
<evidence type="ECO:0000256" key="11">
    <source>
        <dbReference type="SAM" id="Coils"/>
    </source>
</evidence>
<comment type="caution">
    <text evidence="8">Lacks conserved residue(s) required for the propagation of feature annotation.</text>
</comment>
<evidence type="ECO:0000256" key="3">
    <source>
        <dbReference type="ARBA" id="ARBA00022723"/>
    </source>
</evidence>
<accession>A0AAD5LV30</accession>
<evidence type="ECO:0000313" key="16">
    <source>
        <dbReference type="Proteomes" id="UP001209570"/>
    </source>
</evidence>
<evidence type="ECO:0000256" key="4">
    <source>
        <dbReference type="ARBA" id="ARBA00022771"/>
    </source>
</evidence>
<dbReference type="SMART" id="SM00064">
    <property type="entry name" value="FYVE"/>
    <property type="match status" value="1"/>
</dbReference>
<feature type="region of interest" description="Disordered" evidence="12">
    <location>
        <begin position="555"/>
        <end position="578"/>
    </location>
</feature>
<feature type="region of interest" description="Disordered" evidence="12">
    <location>
        <begin position="296"/>
        <end position="337"/>
    </location>
</feature>
<keyword evidence="5" id="KW-0862">Zinc</keyword>
<dbReference type="GO" id="GO:0008270">
    <property type="term" value="F:zinc ion binding"/>
    <property type="evidence" value="ECO:0007669"/>
    <property type="project" value="UniProtKB-KW"/>
</dbReference>
<gene>
    <name evidence="15" type="ORF">P43SY_010456</name>
</gene>
<comment type="subcellular location">
    <subcellularLocation>
        <location evidence="1 8">Cytoplasm</location>
    </subcellularLocation>
</comment>
<dbReference type="PROSITE" id="PS01191">
    <property type="entry name" value="RIBOSOMAL_S3AE"/>
    <property type="match status" value="1"/>
</dbReference>
<name>A0AAD5LV30_PYTIN</name>
<evidence type="ECO:0000256" key="2">
    <source>
        <dbReference type="ARBA" id="ARBA00022490"/>
    </source>
</evidence>
<dbReference type="HAMAP" id="MF_03122">
    <property type="entry name" value="Ribosomal_eS1_euk"/>
    <property type="match status" value="1"/>
</dbReference>
<sequence length="578" mass="64801">MTPPRGAARSTSPTASGPASSATLRTATDSMYEAASDCAICDKKFHAFRRKHRCRSCGNAVCGSCARTHKVLPSTTLMRYHNEPVRVCDRCIRSQNQMMQERRRAEDIERARARQQAAVEEEQRAAAAEQQRREQLELEQRAREENRRVIQRRALELKHLGPRPDRSALRRCRSLDDCRRVALSAYQKDIDSFIPDVEERSLEILDMAGVKPSAEAVQPPSATATATAIDEPTAVPEADECAICLDNMDVGEAIFTTACGHSFHWRCLKEIQASDASNYDKCPSCRTIMEEVQVKRHGSGLGSSGGDRGGGPWGSAPAIRRRKNKRLTKGKKGGKKKVVDPFTRKDWYDLKAPAIFSERTFGKTLVNRTAGTKIASEGLKGRVFEVSLGDLNKDEEQAFRKIRLCAEEIQGTQVVTGFHGMDFTRDKLCSLIRKWQTLIEAFVDVKTTDGYLVRLFCIAFTKRRPNQLRKTTYAQSSQVRAIRKKMMQIMADEAGKCDIKDLFLKFVPEIIGKEIEKATQGIYPLQNVFIRKCKILKKPKFDLVRLMELHEGGAEEKGAKVGRDEQLVESQAGSGGRL</sequence>